<proteinExistence type="inferred from homology"/>
<gene>
    <name evidence="13" type="ORF">AMK59_5429</name>
</gene>
<dbReference type="OrthoDB" id="2187at2759"/>
<keyword evidence="4 11" id="KW-0547">Nucleotide-binding</keyword>
<keyword evidence="3" id="KW-0962">Peroxisome biogenesis</keyword>
<feature type="domain" description="AAA+ ATPase" evidence="12">
    <location>
        <begin position="65"/>
        <end position="203"/>
    </location>
</feature>
<dbReference type="GO" id="GO:0005829">
    <property type="term" value="C:cytosol"/>
    <property type="evidence" value="ECO:0007669"/>
    <property type="project" value="TreeGrafter"/>
</dbReference>
<evidence type="ECO:0000259" key="12">
    <source>
        <dbReference type="SMART" id="SM00382"/>
    </source>
</evidence>
<keyword evidence="7" id="KW-0472">Membrane</keyword>
<evidence type="ECO:0000256" key="11">
    <source>
        <dbReference type="RuleBase" id="RU003651"/>
    </source>
</evidence>
<dbReference type="GO" id="GO:0016887">
    <property type="term" value="F:ATP hydrolysis activity"/>
    <property type="evidence" value="ECO:0007669"/>
    <property type="project" value="InterPro"/>
</dbReference>
<keyword evidence="6 11" id="KW-0067">ATP-binding</keyword>
<dbReference type="Gene3D" id="3.40.50.300">
    <property type="entry name" value="P-loop containing nucleotide triphosphate hydrolases"/>
    <property type="match status" value="1"/>
</dbReference>
<protein>
    <recommendedName>
        <fullName evidence="8">Peroxisomal ATPase PEX6</fullName>
    </recommendedName>
    <alternativeName>
        <fullName evidence="9">Peroxin-6</fullName>
    </alternativeName>
</protein>
<sequence>QITMDDFDAALDTMRANYAESMGAPRVPRVQWSDVGGLGDVKAEIIRTINLPLKHPELLKGSGLRRSGILLYGPPGTGKTLLAKAVATECDLCFLSVKGPELLNMYVGQSEQNVREVFDRAREASPCIIFFDELDALAPNRGISGDSGGVMDRVVSQLLAEMDGLNKEATVFIIGATNRPDLIDPALLRPGRFDKLLYVGPAETHDAKFSVLQALTRKFKLTGSTNLDEIVRMCPENISGADFYGLCSGAWMSAARHLIERVERGELNNDDVSHENVIVDTVNFIDALKSIKPSINPEDMRYFKQLKQEFSTVT</sequence>
<keyword evidence="5" id="KW-0378">Hydrolase</keyword>
<evidence type="ECO:0000313" key="14">
    <source>
        <dbReference type="Proteomes" id="UP000051574"/>
    </source>
</evidence>
<dbReference type="SUPFAM" id="SSF52540">
    <property type="entry name" value="P-loop containing nucleoside triphosphate hydrolases"/>
    <property type="match status" value="1"/>
</dbReference>
<dbReference type="InterPro" id="IPR050168">
    <property type="entry name" value="AAA_ATPase_domain"/>
</dbReference>
<evidence type="ECO:0000256" key="9">
    <source>
        <dbReference type="ARBA" id="ARBA00034920"/>
    </source>
</evidence>
<reference evidence="13 14" key="1">
    <citation type="submission" date="2015-09" db="EMBL/GenBank/DDBJ databases">
        <title>Draft genome of the scarab beetle Oryctes borbonicus.</title>
        <authorList>
            <person name="Meyer J.M."/>
            <person name="Markov G.V."/>
            <person name="Baskaran P."/>
            <person name="Herrmann M."/>
            <person name="Sommer R.J."/>
            <person name="Roedelsperger C."/>
        </authorList>
    </citation>
    <scope>NUCLEOTIDE SEQUENCE [LARGE SCALE GENOMIC DNA]</scope>
    <source>
        <strain evidence="13">OB123</strain>
        <tissue evidence="13">Whole animal</tissue>
    </source>
</reference>
<dbReference type="AlphaFoldDB" id="A0A0T6B1Q8"/>
<dbReference type="SMART" id="SM00382">
    <property type="entry name" value="AAA"/>
    <property type="match status" value="1"/>
</dbReference>
<evidence type="ECO:0000256" key="7">
    <source>
        <dbReference type="ARBA" id="ARBA00023136"/>
    </source>
</evidence>
<dbReference type="InterPro" id="IPR003959">
    <property type="entry name" value="ATPase_AAA_core"/>
</dbReference>
<dbReference type="InterPro" id="IPR003960">
    <property type="entry name" value="ATPase_AAA_CS"/>
</dbReference>
<dbReference type="GO" id="GO:0005778">
    <property type="term" value="C:peroxisomal membrane"/>
    <property type="evidence" value="ECO:0007669"/>
    <property type="project" value="TreeGrafter"/>
</dbReference>
<evidence type="ECO:0000256" key="1">
    <source>
        <dbReference type="ARBA" id="ARBA00004370"/>
    </source>
</evidence>
<dbReference type="PANTHER" id="PTHR23077:SF9">
    <property type="entry name" value="PEROXISOMAL ATPASE PEX6"/>
    <property type="match status" value="1"/>
</dbReference>
<dbReference type="Gene3D" id="1.10.8.60">
    <property type="match status" value="1"/>
</dbReference>
<comment type="subcellular location">
    <subcellularLocation>
        <location evidence="1">Membrane</location>
    </subcellularLocation>
</comment>
<dbReference type="GO" id="GO:0016558">
    <property type="term" value="P:protein import into peroxisome matrix"/>
    <property type="evidence" value="ECO:0007669"/>
    <property type="project" value="TreeGrafter"/>
</dbReference>
<dbReference type="InterPro" id="IPR047533">
    <property type="entry name" value="RecA-like_PEX6_r2"/>
</dbReference>
<evidence type="ECO:0000256" key="10">
    <source>
        <dbReference type="ARBA" id="ARBA00048778"/>
    </source>
</evidence>
<dbReference type="PROSITE" id="PS00674">
    <property type="entry name" value="AAA"/>
    <property type="match status" value="1"/>
</dbReference>
<dbReference type="GO" id="GO:0005524">
    <property type="term" value="F:ATP binding"/>
    <property type="evidence" value="ECO:0007669"/>
    <property type="project" value="UniProtKB-KW"/>
</dbReference>
<dbReference type="InterPro" id="IPR027417">
    <property type="entry name" value="P-loop_NTPase"/>
</dbReference>
<name>A0A0T6B1Q8_9SCAR</name>
<evidence type="ECO:0000256" key="5">
    <source>
        <dbReference type="ARBA" id="ARBA00022801"/>
    </source>
</evidence>
<organism evidence="13 14">
    <name type="scientific">Oryctes borbonicus</name>
    <dbReference type="NCBI Taxonomy" id="1629725"/>
    <lineage>
        <taxon>Eukaryota</taxon>
        <taxon>Metazoa</taxon>
        <taxon>Ecdysozoa</taxon>
        <taxon>Arthropoda</taxon>
        <taxon>Hexapoda</taxon>
        <taxon>Insecta</taxon>
        <taxon>Pterygota</taxon>
        <taxon>Neoptera</taxon>
        <taxon>Endopterygota</taxon>
        <taxon>Coleoptera</taxon>
        <taxon>Polyphaga</taxon>
        <taxon>Scarabaeiformia</taxon>
        <taxon>Scarabaeidae</taxon>
        <taxon>Dynastinae</taxon>
        <taxon>Oryctes</taxon>
    </lineage>
</organism>
<evidence type="ECO:0000256" key="8">
    <source>
        <dbReference type="ARBA" id="ARBA00034811"/>
    </source>
</evidence>
<comment type="similarity">
    <text evidence="2 11">Belongs to the AAA ATPase family.</text>
</comment>
<evidence type="ECO:0000313" key="13">
    <source>
        <dbReference type="EMBL" id="KRT81407.1"/>
    </source>
</evidence>
<dbReference type="Pfam" id="PF00004">
    <property type="entry name" value="AAA"/>
    <property type="match status" value="1"/>
</dbReference>
<dbReference type="FunFam" id="3.40.50.300:FF:000109">
    <property type="entry name" value="Peroxisomal biogenesis factor 6"/>
    <property type="match status" value="1"/>
</dbReference>
<dbReference type="EMBL" id="LJIG01016169">
    <property type="protein sequence ID" value="KRT81407.1"/>
    <property type="molecule type" value="Genomic_DNA"/>
</dbReference>
<dbReference type="CDD" id="cd19527">
    <property type="entry name" value="RecA-like_PEX6_r2"/>
    <property type="match status" value="1"/>
</dbReference>
<dbReference type="PANTHER" id="PTHR23077">
    <property type="entry name" value="AAA-FAMILY ATPASE"/>
    <property type="match status" value="1"/>
</dbReference>
<accession>A0A0T6B1Q8</accession>
<comment type="catalytic activity">
    <reaction evidence="10">
        <text>ATP + H2O = ADP + phosphate + H(+)</text>
        <dbReference type="Rhea" id="RHEA:13065"/>
        <dbReference type="ChEBI" id="CHEBI:15377"/>
        <dbReference type="ChEBI" id="CHEBI:15378"/>
        <dbReference type="ChEBI" id="CHEBI:30616"/>
        <dbReference type="ChEBI" id="CHEBI:43474"/>
        <dbReference type="ChEBI" id="CHEBI:456216"/>
    </reaction>
    <physiologicalReaction direction="left-to-right" evidence="10">
        <dbReference type="Rhea" id="RHEA:13066"/>
    </physiologicalReaction>
</comment>
<evidence type="ECO:0000256" key="6">
    <source>
        <dbReference type="ARBA" id="ARBA00022840"/>
    </source>
</evidence>
<evidence type="ECO:0000256" key="2">
    <source>
        <dbReference type="ARBA" id="ARBA00006914"/>
    </source>
</evidence>
<evidence type="ECO:0000256" key="3">
    <source>
        <dbReference type="ARBA" id="ARBA00022593"/>
    </source>
</evidence>
<keyword evidence="14" id="KW-1185">Reference proteome</keyword>
<comment type="caution">
    <text evidence="13">The sequence shown here is derived from an EMBL/GenBank/DDBJ whole genome shotgun (WGS) entry which is preliminary data.</text>
</comment>
<dbReference type="Proteomes" id="UP000051574">
    <property type="component" value="Unassembled WGS sequence"/>
</dbReference>
<evidence type="ECO:0000256" key="4">
    <source>
        <dbReference type="ARBA" id="ARBA00022741"/>
    </source>
</evidence>
<dbReference type="InterPro" id="IPR003593">
    <property type="entry name" value="AAA+_ATPase"/>
</dbReference>
<feature type="non-terminal residue" evidence="13">
    <location>
        <position position="1"/>
    </location>
</feature>